<reference evidence="1" key="1">
    <citation type="journal article" date="2020" name="Stud. Mycol.">
        <title>101 Dothideomycetes genomes: a test case for predicting lifestyles and emergence of pathogens.</title>
        <authorList>
            <person name="Haridas S."/>
            <person name="Albert R."/>
            <person name="Binder M."/>
            <person name="Bloem J."/>
            <person name="Labutti K."/>
            <person name="Salamov A."/>
            <person name="Andreopoulos B."/>
            <person name="Baker S."/>
            <person name="Barry K."/>
            <person name="Bills G."/>
            <person name="Bluhm B."/>
            <person name="Cannon C."/>
            <person name="Castanera R."/>
            <person name="Culley D."/>
            <person name="Daum C."/>
            <person name="Ezra D."/>
            <person name="Gonzalez J."/>
            <person name="Henrissat B."/>
            <person name="Kuo A."/>
            <person name="Liang C."/>
            <person name="Lipzen A."/>
            <person name="Lutzoni F."/>
            <person name="Magnuson J."/>
            <person name="Mondo S."/>
            <person name="Nolan M."/>
            <person name="Ohm R."/>
            <person name="Pangilinan J."/>
            <person name="Park H.-J."/>
            <person name="Ramirez L."/>
            <person name="Alfaro M."/>
            <person name="Sun H."/>
            <person name="Tritt A."/>
            <person name="Yoshinaga Y."/>
            <person name="Zwiers L.-H."/>
            <person name="Turgeon B."/>
            <person name="Goodwin S."/>
            <person name="Spatafora J."/>
            <person name="Crous P."/>
            <person name="Grigoriev I."/>
        </authorList>
    </citation>
    <scope>NUCLEOTIDE SEQUENCE</scope>
    <source>
        <strain evidence="1">ATCC 200398</strain>
    </source>
</reference>
<evidence type="ECO:0000313" key="1">
    <source>
        <dbReference type="EMBL" id="KAF2477670.1"/>
    </source>
</evidence>
<protein>
    <submittedName>
        <fullName evidence="1">Uncharacterized protein</fullName>
    </submittedName>
</protein>
<accession>A0ACB6RG22</accession>
<organism evidence="1 2">
    <name type="scientific">Lindgomyces ingoldianus</name>
    <dbReference type="NCBI Taxonomy" id="673940"/>
    <lineage>
        <taxon>Eukaryota</taxon>
        <taxon>Fungi</taxon>
        <taxon>Dikarya</taxon>
        <taxon>Ascomycota</taxon>
        <taxon>Pezizomycotina</taxon>
        <taxon>Dothideomycetes</taxon>
        <taxon>Pleosporomycetidae</taxon>
        <taxon>Pleosporales</taxon>
        <taxon>Lindgomycetaceae</taxon>
        <taxon>Lindgomyces</taxon>
    </lineage>
</organism>
<comment type="caution">
    <text evidence="1">The sequence shown here is derived from an EMBL/GenBank/DDBJ whole genome shotgun (WGS) entry which is preliminary data.</text>
</comment>
<sequence>MVPNSKRFTSKGEGEPNQIWEAMQPPAQGVKHARERAVLGNWPLNLDNHELNRKGIQGSISTHLPSLRSLSRGTSYERSHVLKTKDLRSYMATPSKHMRDTQTKEHPNNGHYPVRIAFETNWDNIWCSGFIFGAEQLGY</sequence>
<dbReference type="EMBL" id="MU003492">
    <property type="protein sequence ID" value="KAF2477670.1"/>
    <property type="molecule type" value="Genomic_DNA"/>
</dbReference>
<keyword evidence="2" id="KW-1185">Reference proteome</keyword>
<gene>
    <name evidence="1" type="ORF">BDR25DRAFT_347997</name>
</gene>
<name>A0ACB6RG22_9PLEO</name>
<proteinExistence type="predicted"/>
<dbReference type="Proteomes" id="UP000799755">
    <property type="component" value="Unassembled WGS sequence"/>
</dbReference>
<evidence type="ECO:0000313" key="2">
    <source>
        <dbReference type="Proteomes" id="UP000799755"/>
    </source>
</evidence>